<feature type="chain" id="PRO_5028346139" evidence="1">
    <location>
        <begin position="30"/>
        <end position="97"/>
    </location>
</feature>
<proteinExistence type="predicted"/>
<dbReference type="AlphaFoldDB" id="A0A6V7ULG7"/>
<comment type="caution">
    <text evidence="2">The sequence shown here is derived from an EMBL/GenBank/DDBJ whole genome shotgun (WGS) entry which is preliminary data.</text>
</comment>
<protein>
    <submittedName>
        <fullName evidence="2">Uncharacterized protein</fullName>
    </submittedName>
</protein>
<evidence type="ECO:0000256" key="1">
    <source>
        <dbReference type="SAM" id="SignalP"/>
    </source>
</evidence>
<accession>A0A6V7ULG7</accession>
<evidence type="ECO:0000313" key="2">
    <source>
        <dbReference type="EMBL" id="CAD2159978.1"/>
    </source>
</evidence>
<dbReference type="EMBL" id="CAJEWN010000077">
    <property type="protein sequence ID" value="CAD2159978.1"/>
    <property type="molecule type" value="Genomic_DNA"/>
</dbReference>
<evidence type="ECO:0000313" key="3">
    <source>
        <dbReference type="Proteomes" id="UP000580250"/>
    </source>
</evidence>
<sequence>MLPILSLAKFFKRPFSLLLSILFVHSLACSNFAPIHSTTISHRPLIQLNNYSPSVISQTTLFFNPVHSPYSNSPYKIFREKIVGKSHATKDLSTNVC</sequence>
<reference evidence="2 3" key="1">
    <citation type="submission" date="2020-08" db="EMBL/GenBank/DDBJ databases">
        <authorList>
            <person name="Koutsovoulos G."/>
            <person name="Danchin GJ E."/>
        </authorList>
    </citation>
    <scope>NUCLEOTIDE SEQUENCE [LARGE SCALE GENOMIC DNA]</scope>
</reference>
<keyword evidence="1" id="KW-0732">Signal</keyword>
<dbReference type="Proteomes" id="UP000580250">
    <property type="component" value="Unassembled WGS sequence"/>
</dbReference>
<name>A0A6V7ULG7_MELEN</name>
<feature type="signal peptide" evidence="1">
    <location>
        <begin position="1"/>
        <end position="29"/>
    </location>
</feature>
<organism evidence="2 3">
    <name type="scientific">Meloidogyne enterolobii</name>
    <name type="common">Root-knot nematode worm</name>
    <name type="synonym">Meloidogyne mayaguensis</name>
    <dbReference type="NCBI Taxonomy" id="390850"/>
    <lineage>
        <taxon>Eukaryota</taxon>
        <taxon>Metazoa</taxon>
        <taxon>Ecdysozoa</taxon>
        <taxon>Nematoda</taxon>
        <taxon>Chromadorea</taxon>
        <taxon>Rhabditida</taxon>
        <taxon>Tylenchina</taxon>
        <taxon>Tylenchomorpha</taxon>
        <taxon>Tylenchoidea</taxon>
        <taxon>Meloidogynidae</taxon>
        <taxon>Meloidogyninae</taxon>
        <taxon>Meloidogyne</taxon>
    </lineage>
</organism>
<gene>
    <name evidence="2" type="ORF">MENT_LOCUS14003</name>
</gene>